<dbReference type="Gene3D" id="3.30.450.20">
    <property type="entry name" value="PAS domain"/>
    <property type="match status" value="1"/>
</dbReference>
<dbReference type="AlphaFoldDB" id="A0A4P6HLQ2"/>
<organism evidence="14 15">
    <name type="scientific">Solidesulfovibrio carbinolicus</name>
    <dbReference type="NCBI Taxonomy" id="296842"/>
    <lineage>
        <taxon>Bacteria</taxon>
        <taxon>Pseudomonadati</taxon>
        <taxon>Thermodesulfobacteriota</taxon>
        <taxon>Desulfovibrionia</taxon>
        <taxon>Desulfovibrionales</taxon>
        <taxon>Desulfovibrionaceae</taxon>
        <taxon>Solidesulfovibrio</taxon>
    </lineage>
</organism>
<dbReference type="NCBIfam" id="TIGR00229">
    <property type="entry name" value="sensory_box"/>
    <property type="match status" value="1"/>
</dbReference>
<dbReference type="GO" id="GO:0000155">
    <property type="term" value="F:phosphorelay sensor kinase activity"/>
    <property type="evidence" value="ECO:0007669"/>
    <property type="project" value="InterPro"/>
</dbReference>
<dbReference type="OrthoDB" id="9787818at2"/>
<dbReference type="CDD" id="cd00082">
    <property type="entry name" value="HisKA"/>
    <property type="match status" value="1"/>
</dbReference>
<dbReference type="SUPFAM" id="SSF55781">
    <property type="entry name" value="GAF domain-like"/>
    <property type="match status" value="1"/>
</dbReference>
<dbReference type="Pfam" id="PF13426">
    <property type="entry name" value="PAS_9"/>
    <property type="match status" value="1"/>
</dbReference>
<evidence type="ECO:0000256" key="4">
    <source>
        <dbReference type="ARBA" id="ARBA00022553"/>
    </source>
</evidence>
<dbReference type="InterPro" id="IPR005467">
    <property type="entry name" value="His_kinase_dom"/>
</dbReference>
<evidence type="ECO:0000313" key="14">
    <source>
        <dbReference type="EMBL" id="QAZ68123.1"/>
    </source>
</evidence>
<evidence type="ECO:0000256" key="12">
    <source>
        <dbReference type="ARBA" id="ARBA00023136"/>
    </source>
</evidence>
<keyword evidence="7" id="KW-0547">Nucleotide-binding</keyword>
<dbReference type="Pfam" id="PF00512">
    <property type="entry name" value="HisKA"/>
    <property type="match status" value="1"/>
</dbReference>
<dbReference type="SMART" id="SM00388">
    <property type="entry name" value="HisKA"/>
    <property type="match status" value="1"/>
</dbReference>
<evidence type="ECO:0000313" key="15">
    <source>
        <dbReference type="Proteomes" id="UP000293296"/>
    </source>
</evidence>
<dbReference type="RefSeq" id="WP_129353312.1">
    <property type="nucleotide sequence ID" value="NZ_CP026538.1"/>
</dbReference>
<dbReference type="PRINTS" id="PR00344">
    <property type="entry name" value="BCTRLSENSOR"/>
</dbReference>
<keyword evidence="4" id="KW-0597">Phosphoprotein</keyword>
<keyword evidence="12" id="KW-0472">Membrane</keyword>
<keyword evidence="9" id="KW-0067">ATP-binding</keyword>
<feature type="domain" description="Histidine kinase" evidence="13">
    <location>
        <begin position="332"/>
        <end position="546"/>
    </location>
</feature>
<dbReference type="EMBL" id="CP026538">
    <property type="protein sequence ID" value="QAZ68123.1"/>
    <property type="molecule type" value="Genomic_DNA"/>
</dbReference>
<keyword evidence="8 14" id="KW-0418">Kinase</keyword>
<keyword evidence="15" id="KW-1185">Reference proteome</keyword>
<accession>A0A4P6HLQ2</accession>
<dbReference type="PROSITE" id="PS50109">
    <property type="entry name" value="HIS_KIN"/>
    <property type="match status" value="1"/>
</dbReference>
<evidence type="ECO:0000256" key="2">
    <source>
        <dbReference type="ARBA" id="ARBA00004141"/>
    </source>
</evidence>
<evidence type="ECO:0000256" key="9">
    <source>
        <dbReference type="ARBA" id="ARBA00022840"/>
    </source>
</evidence>
<dbReference type="InterPro" id="IPR003594">
    <property type="entry name" value="HATPase_dom"/>
</dbReference>
<evidence type="ECO:0000259" key="13">
    <source>
        <dbReference type="PROSITE" id="PS50109"/>
    </source>
</evidence>
<dbReference type="SUPFAM" id="SSF47384">
    <property type="entry name" value="Homodimeric domain of signal transducing histidine kinase"/>
    <property type="match status" value="1"/>
</dbReference>
<evidence type="ECO:0000256" key="6">
    <source>
        <dbReference type="ARBA" id="ARBA00022692"/>
    </source>
</evidence>
<dbReference type="SMART" id="SM00387">
    <property type="entry name" value="HATPase_c"/>
    <property type="match status" value="1"/>
</dbReference>
<dbReference type="EC" id="2.7.13.3" evidence="3"/>
<protein>
    <recommendedName>
        <fullName evidence="3">histidine kinase</fullName>
        <ecNumber evidence="3">2.7.13.3</ecNumber>
    </recommendedName>
</protein>
<dbReference type="PANTHER" id="PTHR42878:SF7">
    <property type="entry name" value="SENSOR HISTIDINE KINASE GLRK"/>
    <property type="match status" value="1"/>
</dbReference>
<dbReference type="SUPFAM" id="SSF55874">
    <property type="entry name" value="ATPase domain of HSP90 chaperone/DNA topoisomerase II/histidine kinase"/>
    <property type="match status" value="1"/>
</dbReference>
<dbReference type="PANTHER" id="PTHR42878">
    <property type="entry name" value="TWO-COMPONENT HISTIDINE KINASE"/>
    <property type="match status" value="1"/>
</dbReference>
<dbReference type="Proteomes" id="UP000293296">
    <property type="component" value="Chromosome"/>
</dbReference>
<reference evidence="14 15" key="1">
    <citation type="submission" date="2018-02" db="EMBL/GenBank/DDBJ databases">
        <title>Genome sequence of Desulfovibrio carbinolicus DSM 3852.</title>
        <authorList>
            <person name="Wilbanks E."/>
            <person name="Skennerton C.T."/>
            <person name="Orphan V.J."/>
        </authorList>
    </citation>
    <scope>NUCLEOTIDE SEQUENCE [LARGE SCALE GENOMIC DNA]</scope>
    <source>
        <strain evidence="14 15">DSM 3852</strain>
    </source>
</reference>
<dbReference type="InterPro" id="IPR035965">
    <property type="entry name" value="PAS-like_dom_sf"/>
</dbReference>
<evidence type="ECO:0000256" key="5">
    <source>
        <dbReference type="ARBA" id="ARBA00022679"/>
    </source>
</evidence>
<dbReference type="GO" id="GO:0005524">
    <property type="term" value="F:ATP binding"/>
    <property type="evidence" value="ECO:0007669"/>
    <property type="project" value="UniProtKB-KW"/>
</dbReference>
<evidence type="ECO:0000256" key="8">
    <source>
        <dbReference type="ARBA" id="ARBA00022777"/>
    </source>
</evidence>
<dbReference type="Gene3D" id="3.30.450.40">
    <property type="match status" value="1"/>
</dbReference>
<dbReference type="SMART" id="SM00091">
    <property type="entry name" value="PAS"/>
    <property type="match status" value="1"/>
</dbReference>
<dbReference type="SUPFAM" id="SSF55785">
    <property type="entry name" value="PYP-like sensor domain (PAS domain)"/>
    <property type="match status" value="1"/>
</dbReference>
<dbReference type="GO" id="GO:0030295">
    <property type="term" value="F:protein kinase activator activity"/>
    <property type="evidence" value="ECO:0007669"/>
    <property type="project" value="TreeGrafter"/>
</dbReference>
<dbReference type="InterPro" id="IPR003661">
    <property type="entry name" value="HisK_dim/P_dom"/>
</dbReference>
<dbReference type="CDD" id="cd00075">
    <property type="entry name" value="HATPase"/>
    <property type="match status" value="1"/>
</dbReference>
<dbReference type="Gene3D" id="3.30.565.10">
    <property type="entry name" value="Histidine kinase-like ATPase, C-terminal domain"/>
    <property type="match status" value="1"/>
</dbReference>
<comment type="subcellular location">
    <subcellularLocation>
        <location evidence="2">Membrane</location>
        <topology evidence="2">Multi-pass membrane protein</topology>
    </subcellularLocation>
</comment>
<dbReference type="KEGG" id="dcb:C3Y92_13160"/>
<dbReference type="Gene3D" id="1.10.287.130">
    <property type="match status" value="1"/>
</dbReference>
<dbReference type="InterPro" id="IPR000014">
    <property type="entry name" value="PAS"/>
</dbReference>
<dbReference type="InterPro" id="IPR050351">
    <property type="entry name" value="BphY/WalK/GraS-like"/>
</dbReference>
<dbReference type="InterPro" id="IPR036890">
    <property type="entry name" value="HATPase_C_sf"/>
</dbReference>
<dbReference type="InterPro" id="IPR004358">
    <property type="entry name" value="Sig_transdc_His_kin-like_C"/>
</dbReference>
<dbReference type="InterPro" id="IPR029016">
    <property type="entry name" value="GAF-like_dom_sf"/>
</dbReference>
<evidence type="ECO:0000256" key="1">
    <source>
        <dbReference type="ARBA" id="ARBA00000085"/>
    </source>
</evidence>
<dbReference type="GO" id="GO:0007234">
    <property type="term" value="P:osmosensory signaling via phosphorelay pathway"/>
    <property type="evidence" value="ECO:0007669"/>
    <property type="project" value="TreeGrafter"/>
</dbReference>
<dbReference type="Pfam" id="PF02518">
    <property type="entry name" value="HATPase_c"/>
    <property type="match status" value="1"/>
</dbReference>
<gene>
    <name evidence="14" type="ORF">C3Y92_13160</name>
</gene>
<evidence type="ECO:0000256" key="7">
    <source>
        <dbReference type="ARBA" id="ARBA00022741"/>
    </source>
</evidence>
<comment type="catalytic activity">
    <reaction evidence="1">
        <text>ATP + protein L-histidine = ADP + protein N-phospho-L-histidine.</text>
        <dbReference type="EC" id="2.7.13.3"/>
    </reaction>
</comment>
<dbReference type="GO" id="GO:0000156">
    <property type="term" value="F:phosphorelay response regulator activity"/>
    <property type="evidence" value="ECO:0007669"/>
    <property type="project" value="TreeGrafter"/>
</dbReference>
<keyword evidence="5" id="KW-0808">Transferase</keyword>
<sequence>MENPRGPATPSQDGLEDGAALLEAVPDREALLDVTARIVRRVTGCDAVGIRLRQGDDYPYFVADGFAAGFVASETSLCAKFGEAAVDPAARPVLECMCGAVIQGRVDPRQPWFTAFGSFFTGSTTRLLAQAGSLPPGTRNRCNAAGYETVVLVPLRAADTTHGLLQVGDRRPDLLDAPAVARLERLATGLAILLSRQEMAAALADSEARHRAMFFSNIAIKLLIDPATGRIVDANPAACRFYGYSLEEIQRLSIWDINAAGEEATRRDMALTGDAERRFFRFRHRLAGGEVREVEVYTGPVEYLGRKLLFSIIHDVTERVRAEEARDRVEQMLRHDLRSPLAGIAGLAGHLAEGELTDKQREIAVVIRETAAGLGDMVSRNLDLCRIEQGRYELRPQPVALAALLRRQASLAAPLARRRQAELAFGPGFREDDDGPLAAGEEGLLATAFSNLVTNALEAAPPGTAVTLSLAVEDEAAVAGVHNHGVIPAGIRGRFAAKYATSGKPGGTGLGAYIARTIARLHGGELHWETDETAGTHIRVRLPLYREPSGSPDA</sequence>
<evidence type="ECO:0000256" key="3">
    <source>
        <dbReference type="ARBA" id="ARBA00012438"/>
    </source>
</evidence>
<dbReference type="GO" id="GO:0016020">
    <property type="term" value="C:membrane"/>
    <property type="evidence" value="ECO:0007669"/>
    <property type="project" value="UniProtKB-SubCell"/>
</dbReference>
<keyword evidence="10" id="KW-1133">Transmembrane helix</keyword>
<name>A0A4P6HLQ2_9BACT</name>
<evidence type="ECO:0000256" key="10">
    <source>
        <dbReference type="ARBA" id="ARBA00022989"/>
    </source>
</evidence>
<evidence type="ECO:0000256" key="11">
    <source>
        <dbReference type="ARBA" id="ARBA00023012"/>
    </source>
</evidence>
<keyword evidence="11" id="KW-0902">Two-component regulatory system</keyword>
<dbReference type="CDD" id="cd00130">
    <property type="entry name" value="PAS"/>
    <property type="match status" value="1"/>
</dbReference>
<proteinExistence type="predicted"/>
<keyword evidence="6" id="KW-0812">Transmembrane</keyword>
<dbReference type="InterPro" id="IPR036097">
    <property type="entry name" value="HisK_dim/P_sf"/>
</dbReference>